<keyword evidence="2" id="KW-1133">Transmembrane helix</keyword>
<evidence type="ECO:0000256" key="2">
    <source>
        <dbReference type="SAM" id="Phobius"/>
    </source>
</evidence>
<comment type="caution">
    <text evidence="3">The sequence shown here is derived from an EMBL/GenBank/DDBJ whole genome shotgun (WGS) entry which is preliminary data.</text>
</comment>
<name>A0ABS6IN59_9HYPH</name>
<feature type="transmembrane region" description="Helical" evidence="2">
    <location>
        <begin position="46"/>
        <end position="66"/>
    </location>
</feature>
<feature type="region of interest" description="Disordered" evidence="1">
    <location>
        <begin position="1"/>
        <end position="30"/>
    </location>
</feature>
<dbReference type="Proteomes" id="UP000727907">
    <property type="component" value="Unassembled WGS sequence"/>
</dbReference>
<protein>
    <submittedName>
        <fullName evidence="3">Uncharacterized protein</fullName>
    </submittedName>
</protein>
<keyword evidence="4" id="KW-1185">Reference proteome</keyword>
<dbReference type="EMBL" id="JAHOPB010000001">
    <property type="protein sequence ID" value="MBU8874620.1"/>
    <property type="molecule type" value="Genomic_DNA"/>
</dbReference>
<evidence type="ECO:0000313" key="3">
    <source>
        <dbReference type="EMBL" id="MBU8874620.1"/>
    </source>
</evidence>
<evidence type="ECO:0000313" key="4">
    <source>
        <dbReference type="Proteomes" id="UP000727907"/>
    </source>
</evidence>
<keyword evidence="2" id="KW-0812">Transmembrane</keyword>
<gene>
    <name evidence="3" type="ORF">KQ910_12670</name>
</gene>
<sequence>MTLGTTTAGDGRVDASTDTPAGLRPPTTLGPAAGWRDGIKRIAAPASLGLVAGFCLAVATGATHAGGDVRTAFLLTGAAILVTGISVFSSWAVGQWTDHARRRRRAAVAGLHVARLRTLLLELETLVTNPRFAADGLQPGTPCFEAARSVLRRIGDAGEVTADFEDLVESLEDLDMLERARWAFQTARTRFRPPEAAAQDAGALARWLDVTLRDEPVRETLVPLIHHLEATERHLAARAAG</sequence>
<organism evidence="3 4">
    <name type="scientific">Reyranella humidisoli</name>
    <dbReference type="NCBI Taxonomy" id="2849149"/>
    <lineage>
        <taxon>Bacteria</taxon>
        <taxon>Pseudomonadati</taxon>
        <taxon>Pseudomonadota</taxon>
        <taxon>Alphaproteobacteria</taxon>
        <taxon>Hyphomicrobiales</taxon>
        <taxon>Reyranellaceae</taxon>
        <taxon>Reyranella</taxon>
    </lineage>
</organism>
<dbReference type="RefSeq" id="WP_216960479.1">
    <property type="nucleotide sequence ID" value="NZ_JAHOPB010000001.1"/>
</dbReference>
<reference evidence="3 4" key="1">
    <citation type="submission" date="2021-06" db="EMBL/GenBank/DDBJ databases">
        <authorList>
            <person name="Lee D.H."/>
        </authorList>
    </citation>
    <scope>NUCLEOTIDE SEQUENCE [LARGE SCALE GENOMIC DNA]</scope>
    <source>
        <strain evidence="3 4">MMS21-HV4-11</strain>
    </source>
</reference>
<proteinExistence type="predicted"/>
<evidence type="ECO:0000256" key="1">
    <source>
        <dbReference type="SAM" id="MobiDB-lite"/>
    </source>
</evidence>
<feature type="transmembrane region" description="Helical" evidence="2">
    <location>
        <begin position="72"/>
        <end position="94"/>
    </location>
</feature>
<accession>A0ABS6IN59</accession>
<keyword evidence="2" id="KW-0472">Membrane</keyword>